<dbReference type="AlphaFoldDB" id="A0A4W6BKW2"/>
<dbReference type="InParanoid" id="A0A4W6BKW2"/>
<keyword evidence="2" id="KW-0863">Zinc-finger</keyword>
<dbReference type="Gene3D" id="2.60.120.920">
    <property type="match status" value="1"/>
</dbReference>
<feature type="domain" description="B30.2/SPRY" evidence="5">
    <location>
        <begin position="77"/>
        <end position="275"/>
    </location>
</feature>
<proteinExistence type="predicted"/>
<dbReference type="InterPro" id="IPR003879">
    <property type="entry name" value="Butyrophylin_SPRY"/>
</dbReference>
<evidence type="ECO:0000313" key="7">
    <source>
        <dbReference type="Proteomes" id="UP000314980"/>
    </source>
</evidence>
<keyword evidence="7" id="KW-1185">Reference proteome</keyword>
<reference evidence="6" key="2">
    <citation type="submission" date="2025-08" db="UniProtKB">
        <authorList>
            <consortium name="Ensembl"/>
        </authorList>
    </citation>
    <scope>IDENTIFICATION</scope>
</reference>
<keyword evidence="4" id="KW-1133">Transmembrane helix</keyword>
<dbReference type="SUPFAM" id="SSF49899">
    <property type="entry name" value="Concanavalin A-like lectins/glucanases"/>
    <property type="match status" value="1"/>
</dbReference>
<organism evidence="6 7">
    <name type="scientific">Lates calcarifer</name>
    <name type="common">Barramundi</name>
    <name type="synonym">Holocentrus calcarifer</name>
    <dbReference type="NCBI Taxonomy" id="8187"/>
    <lineage>
        <taxon>Eukaryota</taxon>
        <taxon>Metazoa</taxon>
        <taxon>Chordata</taxon>
        <taxon>Craniata</taxon>
        <taxon>Vertebrata</taxon>
        <taxon>Euteleostomi</taxon>
        <taxon>Actinopterygii</taxon>
        <taxon>Neopterygii</taxon>
        <taxon>Teleostei</taxon>
        <taxon>Neoteleostei</taxon>
        <taxon>Acanthomorphata</taxon>
        <taxon>Carangaria</taxon>
        <taxon>Carangaria incertae sedis</taxon>
        <taxon>Centropomidae</taxon>
        <taxon>Lates</taxon>
    </lineage>
</organism>
<evidence type="ECO:0000256" key="2">
    <source>
        <dbReference type="ARBA" id="ARBA00022771"/>
    </source>
</evidence>
<dbReference type="Pfam" id="PF13765">
    <property type="entry name" value="PRY"/>
    <property type="match status" value="1"/>
</dbReference>
<reference evidence="6" key="3">
    <citation type="submission" date="2025-09" db="UniProtKB">
        <authorList>
            <consortium name="Ensembl"/>
        </authorList>
    </citation>
    <scope>IDENTIFICATION</scope>
</reference>
<reference evidence="7" key="1">
    <citation type="submission" date="2015-09" db="EMBL/GenBank/DDBJ databases">
        <authorList>
            <person name="Sai Rama Sridatta P."/>
        </authorList>
    </citation>
    <scope>NUCLEOTIDE SEQUENCE [LARGE SCALE GENOMIC DNA]</scope>
</reference>
<dbReference type="Proteomes" id="UP000314980">
    <property type="component" value="Unassembled WGS sequence"/>
</dbReference>
<evidence type="ECO:0000256" key="1">
    <source>
        <dbReference type="ARBA" id="ARBA00022723"/>
    </source>
</evidence>
<dbReference type="GeneTree" id="ENSGT00930000151196"/>
<protein>
    <recommendedName>
        <fullName evidence="5">B30.2/SPRY domain-containing protein</fullName>
    </recommendedName>
</protein>
<keyword evidence="4" id="KW-0472">Membrane</keyword>
<dbReference type="GO" id="GO:0008270">
    <property type="term" value="F:zinc ion binding"/>
    <property type="evidence" value="ECO:0007669"/>
    <property type="project" value="UniProtKB-KW"/>
</dbReference>
<evidence type="ECO:0000259" key="5">
    <source>
        <dbReference type="PROSITE" id="PS50188"/>
    </source>
</evidence>
<dbReference type="InterPro" id="IPR043136">
    <property type="entry name" value="B30.2/SPRY_sf"/>
</dbReference>
<sequence length="275" mass="31496">MRRQMQVMDPKRVFACMSICSLCIYACFLCLQKKYQFMCRVSQSQQAELSSSSVRANCVSQIIQCPIFCTGFTDSFFFFFFFLTITVSFSPVDWINLSLDDKTANKMLWISENGSKVCRRTEEVCPVLDRPERYEYSPQVLCKEGIWNMRAYWEVETSGWVVIGATYEGAGRRANSGPSGLGENDESWGLCWSGTRFQIWFNGVNKDINNVPFYSTIGVYVDQPAGIINFYAVTGEGAEREVKLLYKVKTTIEKKILPGFWMGIESSCRILRKIE</sequence>
<keyword evidence="3" id="KW-0862">Zinc</keyword>
<feature type="transmembrane region" description="Helical" evidence="4">
    <location>
        <begin position="12"/>
        <end position="31"/>
    </location>
</feature>
<dbReference type="InterPro" id="IPR013320">
    <property type="entry name" value="ConA-like_dom_sf"/>
</dbReference>
<feature type="transmembrane region" description="Helical" evidence="4">
    <location>
        <begin position="76"/>
        <end position="97"/>
    </location>
</feature>
<dbReference type="InterPro" id="IPR051051">
    <property type="entry name" value="E3_ubiq-ligase_TRIM/RNF"/>
</dbReference>
<evidence type="ECO:0000256" key="3">
    <source>
        <dbReference type="ARBA" id="ARBA00022833"/>
    </source>
</evidence>
<accession>A0A4W6BKW2</accession>
<dbReference type="PANTHER" id="PTHR25465">
    <property type="entry name" value="B-BOX DOMAIN CONTAINING"/>
    <property type="match status" value="1"/>
</dbReference>
<evidence type="ECO:0000256" key="4">
    <source>
        <dbReference type="SAM" id="Phobius"/>
    </source>
</evidence>
<evidence type="ECO:0000313" key="6">
    <source>
        <dbReference type="Ensembl" id="ENSLCAP00010001225.1"/>
    </source>
</evidence>
<name>A0A4W6BKW2_LATCA</name>
<keyword evidence="1" id="KW-0479">Metal-binding</keyword>
<dbReference type="InterPro" id="IPR003877">
    <property type="entry name" value="SPRY_dom"/>
</dbReference>
<dbReference type="InterPro" id="IPR001870">
    <property type="entry name" value="B30.2/SPRY"/>
</dbReference>
<dbReference type="Pfam" id="PF00622">
    <property type="entry name" value="SPRY"/>
    <property type="match status" value="1"/>
</dbReference>
<keyword evidence="4" id="KW-0812">Transmembrane</keyword>
<dbReference type="PROSITE" id="PS50188">
    <property type="entry name" value="B302_SPRY"/>
    <property type="match status" value="1"/>
</dbReference>
<dbReference type="InterPro" id="IPR006574">
    <property type="entry name" value="PRY"/>
</dbReference>
<dbReference type="Ensembl" id="ENSLCAT00010001284.1">
    <property type="protein sequence ID" value="ENSLCAP00010001225.1"/>
    <property type="gene ID" value="ENSLCAG00010000745.1"/>
</dbReference>
<dbReference type="PANTHER" id="PTHR25465:SF80">
    <property type="entry name" value="TRIPARTITE MOTIF-CONTAINING PROTEIN 16-LIKE"/>
    <property type="match status" value="1"/>
</dbReference>
<dbReference type="PRINTS" id="PR01407">
    <property type="entry name" value="BUTYPHLNCDUF"/>
</dbReference>
<dbReference type="GO" id="GO:0005737">
    <property type="term" value="C:cytoplasm"/>
    <property type="evidence" value="ECO:0007669"/>
    <property type="project" value="UniProtKB-ARBA"/>
</dbReference>